<dbReference type="CDD" id="cd12148">
    <property type="entry name" value="fungal_TF_MHR"/>
    <property type="match status" value="1"/>
</dbReference>
<proteinExistence type="predicted"/>
<evidence type="ECO:0000256" key="2">
    <source>
        <dbReference type="SAM" id="MobiDB-lite"/>
    </source>
</evidence>
<feature type="compositionally biased region" description="Low complexity" evidence="2">
    <location>
        <begin position="126"/>
        <end position="152"/>
    </location>
</feature>
<evidence type="ECO:0000313" key="3">
    <source>
        <dbReference type="EMBL" id="CAI4215969.1"/>
    </source>
</evidence>
<dbReference type="GO" id="GO:0005634">
    <property type="term" value="C:nucleus"/>
    <property type="evidence" value="ECO:0007669"/>
    <property type="project" value="TreeGrafter"/>
</dbReference>
<accession>A0A9P1H632</accession>
<dbReference type="OrthoDB" id="4525710at2759"/>
<keyword evidence="4" id="KW-1185">Reference proteome</keyword>
<name>A0A9P1H632_9PEZI</name>
<evidence type="ECO:0008006" key="5">
    <source>
        <dbReference type="Google" id="ProtNLM"/>
    </source>
</evidence>
<sequence>MRAQSQSPLPALCREKHIKCYHIGPVTENIPFATIVTGSIKVSAGAQLPVQEVTSFRPQVKKRRKRRLRHDSPEEYRADGREWPGAGASTRASSCATTQDPIDSPGRARSPKRATRSVNNNDHVIRSIAPVSPSSPSVAPTRPLTPPLLQNTNPNREELIQHIESLSGTEGRAAPVHSSGAGDNHHATNSNGDRGNDTGNHGRTAENGADEPSGDLEDGFPLGRIDTGSSVMEDYVSPSGDVLYQNPPAVFGLPLTATIATHHHVYGHAESSAIVTAAAAVPPSIAGTATAARSVVDVATPTPQLQIASPYDSHHPPDASAVTRSENPHTESGAHVNYTSHTNPKSHLDLRSRHHHRYDGFSTSDTVARALAPPAPLHSREAHLIKFFMQTFGPLLDCNDPERHFTMAIPQLALTKAPCLLSAILTISALQLSRVSDYPISAARQYRRQCGRLLIPVLEDLTNREMEGAIFGTYVLLRIYDQMTVELRGCHPDTLFSSSLALSTSPWSAYMDKEGSLKRAAFWVHIREDIHVALFLRWPIKIDCPLFQQNLKAIKDLTKANLAERRTSLEPPGLRLPRPDIECAWSNHIIGLTCHVINFCFGPEQGKSVETWAVLLSQVECWNLEKPDTFAPFHEHDAEPEQNQVFPTILLSCDWHVIGLLYYHLSLILLKSHRPGQAGSLTTLHGKGEIINHTRILCGIVISNPIAQALIVACHMIIVAGIFLENPAEQREVLQLLHMARTATGWPVDEVEKRLKDAWG</sequence>
<comment type="caution">
    <text evidence="3">The sequence shown here is derived from an EMBL/GenBank/DDBJ whole genome shotgun (WGS) entry which is preliminary data.</text>
</comment>
<feature type="compositionally biased region" description="Basic and acidic residues" evidence="2">
    <location>
        <begin position="70"/>
        <end position="82"/>
    </location>
</feature>
<evidence type="ECO:0000256" key="1">
    <source>
        <dbReference type="ARBA" id="ARBA00023242"/>
    </source>
</evidence>
<feature type="compositionally biased region" description="Basic residues" evidence="2">
    <location>
        <begin position="59"/>
        <end position="69"/>
    </location>
</feature>
<dbReference type="PANTHER" id="PTHR37534:SF25">
    <property type="entry name" value="ZN(II)2CYS6 TRANSCRIPTION FACTOR (EUROFUNG)"/>
    <property type="match status" value="1"/>
</dbReference>
<feature type="region of interest" description="Disordered" evidence="2">
    <location>
        <begin position="57"/>
        <end position="152"/>
    </location>
</feature>
<dbReference type="EMBL" id="CALLCH030000014">
    <property type="protein sequence ID" value="CAI4215969.1"/>
    <property type="molecule type" value="Genomic_DNA"/>
</dbReference>
<gene>
    <name evidence="3" type="ORF">PPNO1_LOCUS5642</name>
</gene>
<dbReference type="AlphaFoldDB" id="A0A9P1H632"/>
<dbReference type="GO" id="GO:0000976">
    <property type="term" value="F:transcription cis-regulatory region binding"/>
    <property type="evidence" value="ECO:0007669"/>
    <property type="project" value="TreeGrafter"/>
</dbReference>
<dbReference type="GO" id="GO:0045944">
    <property type="term" value="P:positive regulation of transcription by RNA polymerase II"/>
    <property type="evidence" value="ECO:0007669"/>
    <property type="project" value="TreeGrafter"/>
</dbReference>
<organism evidence="3 4">
    <name type="scientific">Parascedosporium putredinis</name>
    <dbReference type="NCBI Taxonomy" id="1442378"/>
    <lineage>
        <taxon>Eukaryota</taxon>
        <taxon>Fungi</taxon>
        <taxon>Dikarya</taxon>
        <taxon>Ascomycota</taxon>
        <taxon>Pezizomycotina</taxon>
        <taxon>Sordariomycetes</taxon>
        <taxon>Hypocreomycetidae</taxon>
        <taxon>Microascales</taxon>
        <taxon>Microascaceae</taxon>
        <taxon>Parascedosporium</taxon>
    </lineage>
</organism>
<feature type="compositionally biased region" description="Polar residues" evidence="2">
    <location>
        <begin position="90"/>
        <end position="101"/>
    </location>
</feature>
<reference evidence="3" key="1">
    <citation type="submission" date="2022-11" db="EMBL/GenBank/DDBJ databases">
        <authorList>
            <person name="Scott C."/>
            <person name="Bruce N."/>
        </authorList>
    </citation>
    <scope>NUCLEOTIDE SEQUENCE</scope>
</reference>
<feature type="compositionally biased region" description="Acidic residues" evidence="2">
    <location>
        <begin position="208"/>
        <end position="218"/>
    </location>
</feature>
<keyword evidence="1" id="KW-0539">Nucleus</keyword>
<feature type="region of interest" description="Disordered" evidence="2">
    <location>
        <begin position="306"/>
        <end position="347"/>
    </location>
</feature>
<dbReference type="GO" id="GO:0003700">
    <property type="term" value="F:DNA-binding transcription factor activity"/>
    <property type="evidence" value="ECO:0007669"/>
    <property type="project" value="TreeGrafter"/>
</dbReference>
<feature type="region of interest" description="Disordered" evidence="2">
    <location>
        <begin position="168"/>
        <end position="226"/>
    </location>
</feature>
<dbReference type="Proteomes" id="UP000838763">
    <property type="component" value="Unassembled WGS sequence"/>
</dbReference>
<dbReference type="PANTHER" id="PTHR37534">
    <property type="entry name" value="TRANSCRIPTIONAL ACTIVATOR PROTEIN UGA3"/>
    <property type="match status" value="1"/>
</dbReference>
<evidence type="ECO:0000313" key="4">
    <source>
        <dbReference type="Proteomes" id="UP000838763"/>
    </source>
</evidence>
<protein>
    <recommendedName>
        <fullName evidence="5">Transcription factor domain-containing protein</fullName>
    </recommendedName>
</protein>
<feature type="compositionally biased region" description="Polar residues" evidence="2">
    <location>
        <begin position="187"/>
        <end position="201"/>
    </location>
</feature>